<feature type="compositionally biased region" description="Basic residues" evidence="7">
    <location>
        <begin position="1"/>
        <end position="23"/>
    </location>
</feature>
<evidence type="ECO:0000256" key="2">
    <source>
        <dbReference type="ARBA" id="ARBA00023015"/>
    </source>
</evidence>
<dbReference type="PANTHER" id="PTHR31307">
    <property type="entry name" value="TRIHELIX TRANSCRIPTION FACTOR ASIL2"/>
    <property type="match status" value="1"/>
</dbReference>
<keyword evidence="2" id="KW-0805">Transcription regulation</keyword>
<keyword evidence="10" id="KW-1185">Reference proteome</keyword>
<dbReference type="Gene3D" id="1.10.10.60">
    <property type="entry name" value="Homeodomain-like"/>
    <property type="match status" value="1"/>
</dbReference>
<dbReference type="InterPro" id="IPR044823">
    <property type="entry name" value="ASIL1/2-like"/>
</dbReference>
<feature type="domain" description="Myb/SANT-like DNA-binding" evidence="8">
    <location>
        <begin position="114"/>
        <end position="207"/>
    </location>
</feature>
<comment type="subcellular location">
    <subcellularLocation>
        <location evidence="1">Nucleus</location>
    </subcellularLocation>
</comment>
<evidence type="ECO:0000256" key="6">
    <source>
        <dbReference type="ARBA" id="ARBA00023242"/>
    </source>
</evidence>
<dbReference type="FunFam" id="1.10.10.60:FF:000104">
    <property type="entry name" value="trihelix transcription factor ASIL2"/>
    <property type="match status" value="1"/>
</dbReference>
<feature type="region of interest" description="Disordered" evidence="7">
    <location>
        <begin position="293"/>
        <end position="319"/>
    </location>
</feature>
<evidence type="ECO:0000313" key="9">
    <source>
        <dbReference type="EMBL" id="CAI9089212.1"/>
    </source>
</evidence>
<evidence type="ECO:0000256" key="3">
    <source>
        <dbReference type="ARBA" id="ARBA00023054"/>
    </source>
</evidence>
<feature type="compositionally biased region" description="Low complexity" evidence="7">
    <location>
        <begin position="40"/>
        <end position="66"/>
    </location>
</feature>
<keyword evidence="6" id="KW-0539">Nucleus</keyword>
<dbReference type="PANTHER" id="PTHR31307:SF50">
    <property type="entry name" value="SEQUENCE-SPECIFIC DNA BINDING TRANSCRIPTION FACTOR"/>
    <property type="match status" value="1"/>
</dbReference>
<protein>
    <submittedName>
        <fullName evidence="9">OLC1v1023744C1</fullName>
    </submittedName>
</protein>
<evidence type="ECO:0000256" key="7">
    <source>
        <dbReference type="SAM" id="MobiDB-lite"/>
    </source>
</evidence>
<reference evidence="9" key="1">
    <citation type="submission" date="2023-03" db="EMBL/GenBank/DDBJ databases">
        <authorList>
            <person name="Julca I."/>
        </authorList>
    </citation>
    <scope>NUCLEOTIDE SEQUENCE</scope>
</reference>
<proteinExistence type="predicted"/>
<dbReference type="Pfam" id="PF13837">
    <property type="entry name" value="Myb_DNA-bind_4"/>
    <property type="match status" value="1"/>
</dbReference>
<dbReference type="GO" id="GO:0000976">
    <property type="term" value="F:transcription cis-regulatory region binding"/>
    <property type="evidence" value="ECO:0007669"/>
    <property type="project" value="TreeGrafter"/>
</dbReference>
<accession>A0AAV1C1E2</accession>
<gene>
    <name evidence="9" type="ORF">OLC1_LOCUS1600</name>
</gene>
<dbReference type="Proteomes" id="UP001161247">
    <property type="component" value="Chromosome 1"/>
</dbReference>
<evidence type="ECO:0000256" key="5">
    <source>
        <dbReference type="ARBA" id="ARBA00023163"/>
    </source>
</evidence>
<feature type="region of interest" description="Disordered" evidence="7">
    <location>
        <begin position="1"/>
        <end position="110"/>
    </location>
</feature>
<evidence type="ECO:0000259" key="8">
    <source>
        <dbReference type="Pfam" id="PF13837"/>
    </source>
</evidence>
<dbReference type="EMBL" id="OX459118">
    <property type="protein sequence ID" value="CAI9089212.1"/>
    <property type="molecule type" value="Genomic_DNA"/>
</dbReference>
<dbReference type="InterPro" id="IPR044822">
    <property type="entry name" value="Myb_DNA-bind_4"/>
</dbReference>
<evidence type="ECO:0000256" key="1">
    <source>
        <dbReference type="ARBA" id="ARBA00004123"/>
    </source>
</evidence>
<evidence type="ECO:0000313" key="10">
    <source>
        <dbReference type="Proteomes" id="UP001161247"/>
    </source>
</evidence>
<dbReference type="AlphaFoldDB" id="A0AAV1C1E2"/>
<feature type="region of interest" description="Disordered" evidence="7">
    <location>
        <begin position="241"/>
        <end position="264"/>
    </location>
</feature>
<keyword evidence="3" id="KW-0175">Coiled coil</keyword>
<keyword evidence="4" id="KW-0238">DNA-binding</keyword>
<sequence>MPAQKQKKKGKPNKTSTLHRRPIFVRPFYAAVMPSDRRSSSPSSSSRSPNYPSSSSTTTSHHSPPMSDEDEAVPSATSPARPPASPPPKPSDELLALSAPPSTARSHSFPMREDCWSEDATHTLIQAWGSHYLELNRGSLRQQHWQQVSEAVNSLHAHTKKLHRSDIQCKNRIDTLKKKFKVEKFKSLQSNGRYVSSWPFFDSLDSLIGDNFAKPKRLSPSPPMTRRSFVKKDVSPAPVPVKREFPSLPPPPSTVPVGPRSKRPAPVEFVEEPVLKRNSSAMTAAAAAAAAARVGIHDDDEEDSEMSSPERRTRAGARTGGIGKAKKMMVSGHVLEEGYRKLAEAIGSFAEIYERVEEAKHRQLVELEKQKMQFAKDLELQRMKLFMESQVQLEKLKRSRRNSQSGGYFR</sequence>
<evidence type="ECO:0000256" key="4">
    <source>
        <dbReference type="ARBA" id="ARBA00023125"/>
    </source>
</evidence>
<keyword evidence="5" id="KW-0804">Transcription</keyword>
<feature type="compositionally biased region" description="Pro residues" evidence="7">
    <location>
        <begin position="80"/>
        <end position="89"/>
    </location>
</feature>
<organism evidence="9 10">
    <name type="scientific">Oldenlandia corymbosa var. corymbosa</name>
    <dbReference type="NCBI Taxonomy" id="529605"/>
    <lineage>
        <taxon>Eukaryota</taxon>
        <taxon>Viridiplantae</taxon>
        <taxon>Streptophyta</taxon>
        <taxon>Embryophyta</taxon>
        <taxon>Tracheophyta</taxon>
        <taxon>Spermatophyta</taxon>
        <taxon>Magnoliopsida</taxon>
        <taxon>eudicotyledons</taxon>
        <taxon>Gunneridae</taxon>
        <taxon>Pentapetalae</taxon>
        <taxon>asterids</taxon>
        <taxon>lamiids</taxon>
        <taxon>Gentianales</taxon>
        <taxon>Rubiaceae</taxon>
        <taxon>Rubioideae</taxon>
        <taxon>Spermacoceae</taxon>
        <taxon>Hedyotis-Oldenlandia complex</taxon>
        <taxon>Oldenlandia</taxon>
    </lineage>
</organism>
<name>A0AAV1C1E2_OLDCO</name>
<dbReference type="GO" id="GO:0005634">
    <property type="term" value="C:nucleus"/>
    <property type="evidence" value="ECO:0007669"/>
    <property type="project" value="UniProtKB-SubCell"/>
</dbReference>